<feature type="transmembrane region" description="Helical" evidence="7">
    <location>
        <begin position="139"/>
        <end position="161"/>
    </location>
</feature>
<dbReference type="AlphaFoldDB" id="T0ZNS2"/>
<dbReference type="PANTHER" id="PTHR42682">
    <property type="entry name" value="HYDROGENASE-4 COMPONENT F"/>
    <property type="match status" value="1"/>
</dbReference>
<comment type="subcellular location">
    <subcellularLocation>
        <location evidence="1">Cell membrane</location>
        <topology evidence="1">Multi-pass membrane protein</topology>
    </subcellularLocation>
</comment>
<dbReference type="EMBL" id="AUZY01012340">
    <property type="protein sequence ID" value="EQD30369.1"/>
    <property type="molecule type" value="Genomic_DNA"/>
</dbReference>
<keyword evidence="4 7" id="KW-1133">Transmembrane helix</keyword>
<dbReference type="InterPro" id="IPR001750">
    <property type="entry name" value="ND/Mrp_TM"/>
</dbReference>
<dbReference type="PANTHER" id="PTHR42682:SF3">
    <property type="entry name" value="FORMATE HYDROGENLYASE SUBUNIT 3-RELATED"/>
    <property type="match status" value="1"/>
</dbReference>
<evidence type="ECO:0000256" key="6">
    <source>
        <dbReference type="ARBA" id="ARBA00023136"/>
    </source>
</evidence>
<organism evidence="9">
    <name type="scientific">mine drainage metagenome</name>
    <dbReference type="NCBI Taxonomy" id="410659"/>
    <lineage>
        <taxon>unclassified sequences</taxon>
        <taxon>metagenomes</taxon>
        <taxon>ecological metagenomes</taxon>
    </lineage>
</organism>
<evidence type="ECO:0000256" key="3">
    <source>
        <dbReference type="ARBA" id="ARBA00022692"/>
    </source>
</evidence>
<evidence type="ECO:0000256" key="5">
    <source>
        <dbReference type="ARBA" id="ARBA00023002"/>
    </source>
</evidence>
<reference evidence="9" key="2">
    <citation type="journal article" date="2014" name="ISME J.">
        <title>Microbial stratification in low pH oxic and suboxic macroscopic growths along an acid mine drainage.</title>
        <authorList>
            <person name="Mendez-Garcia C."/>
            <person name="Mesa V."/>
            <person name="Sprenger R.R."/>
            <person name="Richter M."/>
            <person name="Diez M.S."/>
            <person name="Solano J."/>
            <person name="Bargiela R."/>
            <person name="Golyshina O.V."/>
            <person name="Manteca A."/>
            <person name="Ramos J.L."/>
            <person name="Gallego J.R."/>
            <person name="Llorente I."/>
            <person name="Martins Dos Santos V.A."/>
            <person name="Jensen O.N."/>
            <person name="Pelaez A.I."/>
            <person name="Sanchez J."/>
            <person name="Ferrer M."/>
        </authorList>
    </citation>
    <scope>NUCLEOTIDE SEQUENCE</scope>
</reference>
<gene>
    <name evidence="9" type="ORF">B1B_18438</name>
</gene>
<keyword evidence="5" id="KW-0560">Oxidoreductase</keyword>
<sequence length="247" mass="25827">SGFLSGIVTKLGVYGFALVAFQLLPRGPVWWGLLAMALGAVSALLGVLYALMERDWKRFLAYSTIENIGIVMMALGASLTFFESAQPAVAALLLIAGLYHVLNHATYKTLLFLQTGVVEHATGLRDLDRLGGLARRMPITSVLTLVGTLGIAALPPLNGFVSEWLVFEGLFQGFRIHSHLVGVLLVLAAATLALTGGLAVNAFARAFGMPFLGMPRSEGAAQASEGGQPMAGAALLATACVFLALGA</sequence>
<evidence type="ECO:0000313" key="9">
    <source>
        <dbReference type="EMBL" id="EQD30369.1"/>
    </source>
</evidence>
<keyword evidence="2" id="KW-1003">Cell membrane</keyword>
<keyword evidence="6 7" id="KW-0472">Membrane</keyword>
<feature type="transmembrane region" description="Helical" evidence="7">
    <location>
        <begin position="181"/>
        <end position="204"/>
    </location>
</feature>
<feature type="non-terminal residue" evidence="9">
    <location>
        <position position="247"/>
    </location>
</feature>
<feature type="transmembrane region" description="Helical" evidence="7">
    <location>
        <begin position="59"/>
        <end position="79"/>
    </location>
</feature>
<feature type="transmembrane region" description="Helical" evidence="7">
    <location>
        <begin position="85"/>
        <end position="102"/>
    </location>
</feature>
<evidence type="ECO:0000256" key="7">
    <source>
        <dbReference type="SAM" id="Phobius"/>
    </source>
</evidence>
<reference evidence="9" key="1">
    <citation type="submission" date="2013-08" db="EMBL/GenBank/DDBJ databases">
        <authorList>
            <person name="Mendez C."/>
            <person name="Richter M."/>
            <person name="Ferrer M."/>
            <person name="Sanchez J."/>
        </authorList>
    </citation>
    <scope>NUCLEOTIDE SEQUENCE</scope>
</reference>
<feature type="non-terminal residue" evidence="9">
    <location>
        <position position="1"/>
    </location>
</feature>
<dbReference type="GO" id="GO:0016491">
    <property type="term" value="F:oxidoreductase activity"/>
    <property type="evidence" value="ECO:0007669"/>
    <property type="project" value="UniProtKB-KW"/>
</dbReference>
<accession>T0ZNS2</accession>
<feature type="domain" description="NADH:quinone oxidoreductase/Mrp antiporter transmembrane" evidence="8">
    <location>
        <begin position="2"/>
        <end position="181"/>
    </location>
</feature>
<comment type="caution">
    <text evidence="9">The sequence shown here is derived from an EMBL/GenBank/DDBJ whole genome shotgun (WGS) entry which is preliminary data.</text>
</comment>
<feature type="transmembrane region" description="Helical" evidence="7">
    <location>
        <begin position="7"/>
        <end position="24"/>
    </location>
</feature>
<dbReference type="Pfam" id="PF00361">
    <property type="entry name" value="Proton_antipo_M"/>
    <property type="match status" value="1"/>
</dbReference>
<dbReference type="InterPro" id="IPR052175">
    <property type="entry name" value="ComplexI-like_HydComp"/>
</dbReference>
<evidence type="ECO:0000256" key="1">
    <source>
        <dbReference type="ARBA" id="ARBA00004651"/>
    </source>
</evidence>
<dbReference type="GO" id="GO:0005886">
    <property type="term" value="C:plasma membrane"/>
    <property type="evidence" value="ECO:0007669"/>
    <property type="project" value="UniProtKB-SubCell"/>
</dbReference>
<proteinExistence type="predicted"/>
<evidence type="ECO:0000256" key="4">
    <source>
        <dbReference type="ARBA" id="ARBA00022989"/>
    </source>
</evidence>
<protein>
    <submittedName>
        <fullName evidence="9">NADH dehydrogenase (Quinone)</fullName>
    </submittedName>
</protein>
<evidence type="ECO:0000256" key="2">
    <source>
        <dbReference type="ARBA" id="ARBA00022475"/>
    </source>
</evidence>
<keyword evidence="3 7" id="KW-0812">Transmembrane</keyword>
<name>T0ZNS2_9ZZZZ</name>
<feature type="transmembrane region" description="Helical" evidence="7">
    <location>
        <begin position="30"/>
        <end position="52"/>
    </location>
</feature>
<evidence type="ECO:0000259" key="8">
    <source>
        <dbReference type="Pfam" id="PF00361"/>
    </source>
</evidence>